<gene>
    <name evidence="7" type="primary">LOC118878135</name>
</gene>
<dbReference type="GO" id="GO:0008194">
    <property type="term" value="F:UDP-glycosyltransferase activity"/>
    <property type="evidence" value="ECO:0007669"/>
    <property type="project" value="InterPro"/>
</dbReference>
<dbReference type="AlphaFoldDB" id="A0AB40AC24"/>
<evidence type="ECO:0000256" key="4">
    <source>
        <dbReference type="SAM" id="Phobius"/>
    </source>
</evidence>
<keyword evidence="2" id="KW-0328">Glycosyltransferase</keyword>
<keyword evidence="5" id="KW-0732">Signal</keyword>
<evidence type="ECO:0000256" key="2">
    <source>
        <dbReference type="ARBA" id="ARBA00022676"/>
    </source>
</evidence>
<dbReference type="PANTHER" id="PTHR48043">
    <property type="entry name" value="EG:EG0003.4 PROTEIN-RELATED"/>
    <property type="match status" value="1"/>
</dbReference>
<feature type="chain" id="PRO_5044216111" evidence="5">
    <location>
        <begin position="23"/>
        <end position="513"/>
    </location>
</feature>
<keyword evidence="3" id="KW-0808">Transferase</keyword>
<evidence type="ECO:0000256" key="3">
    <source>
        <dbReference type="ARBA" id="ARBA00022679"/>
    </source>
</evidence>
<keyword evidence="4" id="KW-1133">Transmembrane helix</keyword>
<dbReference type="InterPro" id="IPR002213">
    <property type="entry name" value="UDP_glucos_trans"/>
</dbReference>
<dbReference type="SUPFAM" id="SSF53756">
    <property type="entry name" value="UDP-Glycosyltransferase/glycogen phosphorylase"/>
    <property type="match status" value="1"/>
</dbReference>
<reference evidence="7" key="1">
    <citation type="submission" date="2025-08" db="UniProtKB">
        <authorList>
            <consortium name="RefSeq"/>
        </authorList>
    </citation>
    <scope>IDENTIFICATION</scope>
</reference>
<proteinExistence type="inferred from homology"/>
<dbReference type="Pfam" id="PF00201">
    <property type="entry name" value="UDPGT"/>
    <property type="match status" value="1"/>
</dbReference>
<evidence type="ECO:0000256" key="1">
    <source>
        <dbReference type="ARBA" id="ARBA00009995"/>
    </source>
</evidence>
<dbReference type="CDD" id="cd03784">
    <property type="entry name" value="GT1_Gtf-like"/>
    <property type="match status" value="1"/>
</dbReference>
<keyword evidence="4" id="KW-0472">Membrane</keyword>
<dbReference type="Gene3D" id="3.40.50.2000">
    <property type="entry name" value="Glycogen Phosphorylase B"/>
    <property type="match status" value="1"/>
</dbReference>
<dbReference type="InterPro" id="IPR050271">
    <property type="entry name" value="UDP-glycosyltransferase"/>
</dbReference>
<name>A0AB40AC24_DROSZ</name>
<dbReference type="Proteomes" id="UP001652628">
    <property type="component" value="Chromosome 3"/>
</dbReference>
<dbReference type="RefSeq" id="XP_036675630.1">
    <property type="nucleotide sequence ID" value="XM_036819735.3"/>
</dbReference>
<organism evidence="6 7">
    <name type="scientific">Drosophila suzukii</name>
    <name type="common">Spotted-wing drosophila fruit fly</name>
    <dbReference type="NCBI Taxonomy" id="28584"/>
    <lineage>
        <taxon>Eukaryota</taxon>
        <taxon>Metazoa</taxon>
        <taxon>Ecdysozoa</taxon>
        <taxon>Arthropoda</taxon>
        <taxon>Hexapoda</taxon>
        <taxon>Insecta</taxon>
        <taxon>Pterygota</taxon>
        <taxon>Neoptera</taxon>
        <taxon>Endopterygota</taxon>
        <taxon>Diptera</taxon>
        <taxon>Brachycera</taxon>
        <taxon>Muscomorpha</taxon>
        <taxon>Ephydroidea</taxon>
        <taxon>Drosophilidae</taxon>
        <taxon>Drosophila</taxon>
        <taxon>Sophophora</taxon>
    </lineage>
</organism>
<feature type="transmembrane region" description="Helical" evidence="4">
    <location>
        <begin position="478"/>
        <end position="496"/>
    </location>
</feature>
<dbReference type="PANTHER" id="PTHR48043:SF159">
    <property type="entry name" value="EG:EG0003.4 PROTEIN-RELATED"/>
    <property type="match status" value="1"/>
</dbReference>
<protein>
    <submittedName>
        <fullName evidence="7">UDP-glucosyltransferase 2-like isoform X1</fullName>
    </submittedName>
</protein>
<accession>A0AB40AC24</accession>
<feature type="signal peptide" evidence="5">
    <location>
        <begin position="1"/>
        <end position="22"/>
    </location>
</feature>
<sequence length="513" mass="58828">MRLFCLIYVFCTLGSNPLLTDSAKILATFPFPGRSQYIFLETYLKALAAKGHQVTVINTFKNGEIPNVRFIEAHKAHDHHQEMMDLLNETFHWQILNAWDKIVIKFTELIMEDEDVQKLLRSGETFDLVLAEMEQMEPLYGLAQHFNATLAGFLSFGTDHRVDEAFGNTSPISYSPLVASSRTDRMTFLERLVNHYEYLVEKIHRHLIHLPAMQKMYDKYFSNARQTMEEVLNSFAMVLIGQHFSLSHPRPYLPNMIEVGGLHISHQPKPLPQDIKEFIESSPDGVIYFSMGSNVKFADLGNETRETLQKTFSKLNLRVLWKIDHDEMPGKPDNVMIRKWFPQADILSHPNVKIFITHGGQLSTVESVYFGKPILGLPCYFDQYINVLRAQKMGFGLGLDVNNLKQKDLENAIQTLLSTPSFAKTAAEVSARFHDQPQTPLDRAISWTEYIIRHKGASHLRSASRDLNFIQFHSLDTLAVLFAIPLLLVVILLKLCRKLVRKHCQKTKKLKTT</sequence>
<evidence type="ECO:0000313" key="7">
    <source>
        <dbReference type="RefSeq" id="XP_036675630.1"/>
    </source>
</evidence>
<dbReference type="GeneID" id="118878135"/>
<evidence type="ECO:0000256" key="5">
    <source>
        <dbReference type="SAM" id="SignalP"/>
    </source>
</evidence>
<dbReference type="FunFam" id="3.40.50.2000:FF:000050">
    <property type="entry name" value="UDP-glucuronosyltransferase"/>
    <property type="match status" value="1"/>
</dbReference>
<keyword evidence="6" id="KW-1185">Reference proteome</keyword>
<comment type="similarity">
    <text evidence="1">Belongs to the UDP-glycosyltransferase family.</text>
</comment>
<keyword evidence="4" id="KW-0812">Transmembrane</keyword>
<evidence type="ECO:0000313" key="6">
    <source>
        <dbReference type="Proteomes" id="UP001652628"/>
    </source>
</evidence>